<gene>
    <name evidence="2" type="ORF">GH975_06745</name>
</gene>
<feature type="region of interest" description="Disordered" evidence="1">
    <location>
        <begin position="209"/>
        <end position="231"/>
    </location>
</feature>
<evidence type="ECO:0000256" key="1">
    <source>
        <dbReference type="SAM" id="MobiDB-lite"/>
    </source>
</evidence>
<dbReference type="EMBL" id="CP045871">
    <property type="protein sequence ID" value="QGG80288.1"/>
    <property type="molecule type" value="Genomic_DNA"/>
</dbReference>
<evidence type="ECO:0000313" key="2">
    <source>
        <dbReference type="EMBL" id="QGG80288.1"/>
    </source>
</evidence>
<protein>
    <submittedName>
        <fullName evidence="2">Uncharacterized protein</fullName>
    </submittedName>
</protein>
<organism evidence="2 3">
    <name type="scientific">Litorivicinus lipolyticus</name>
    <dbReference type="NCBI Taxonomy" id="418701"/>
    <lineage>
        <taxon>Bacteria</taxon>
        <taxon>Pseudomonadati</taxon>
        <taxon>Pseudomonadota</taxon>
        <taxon>Gammaproteobacteria</taxon>
        <taxon>Oceanospirillales</taxon>
        <taxon>Litorivicinaceae</taxon>
        <taxon>Litorivicinus</taxon>
    </lineage>
</organism>
<sequence length="231" mass="25714">MISELTIFSDAPSQDAGVRITNEDFAAIDHSHDLTRFEAEYVLGMHEIDCLHCLLESQLAFADEAVGWMSTPVMASYIVVGEREDGMALQYDEAICVFEHDGRPYIARLSLYEPSWLEHNEPVALRISVTRSEAVGDESAHQQFYDAVTEQVHDVMASTLYWHGTMDLEEEAIRENNQVAVDALRNVVADLVAEFNEQLPEGMAASVANHDENGDEVDDAGDDDGPTRTLH</sequence>
<evidence type="ECO:0000313" key="3">
    <source>
        <dbReference type="Proteomes" id="UP000388235"/>
    </source>
</evidence>
<dbReference type="AlphaFoldDB" id="A0A5Q2Q857"/>
<keyword evidence="3" id="KW-1185">Reference proteome</keyword>
<proteinExistence type="predicted"/>
<dbReference type="OrthoDB" id="7056315at2"/>
<dbReference type="KEGG" id="llp:GH975_06745"/>
<dbReference type="RefSeq" id="WP_153713792.1">
    <property type="nucleotide sequence ID" value="NZ_CP045871.1"/>
</dbReference>
<dbReference type="Proteomes" id="UP000388235">
    <property type="component" value="Chromosome"/>
</dbReference>
<feature type="compositionally biased region" description="Acidic residues" evidence="1">
    <location>
        <begin position="213"/>
        <end position="224"/>
    </location>
</feature>
<name>A0A5Q2Q857_9GAMM</name>
<accession>A0A5Q2Q857</accession>
<reference evidence="2 3" key="1">
    <citation type="submission" date="2019-11" db="EMBL/GenBank/DDBJ databases">
        <authorList>
            <person name="Khan S.A."/>
            <person name="Jeon C.O."/>
            <person name="Chun B.H."/>
        </authorList>
    </citation>
    <scope>NUCLEOTIDE SEQUENCE [LARGE SCALE GENOMIC DNA]</scope>
    <source>
        <strain evidence="2 3">IMCC 1097</strain>
    </source>
</reference>